<dbReference type="AlphaFoldDB" id="A0A2H5YA56"/>
<dbReference type="InterPro" id="IPR014721">
    <property type="entry name" value="Ribsml_uS5_D2-typ_fold_subgr"/>
</dbReference>
<feature type="compositionally biased region" description="Basic residues" evidence="7">
    <location>
        <begin position="130"/>
        <end position="144"/>
    </location>
</feature>
<protein>
    <recommendedName>
        <fullName evidence="4 5">Small ribosomal subunit protein uS9</fullName>
    </recommendedName>
</protein>
<dbReference type="GO" id="GO:0003723">
    <property type="term" value="F:RNA binding"/>
    <property type="evidence" value="ECO:0007669"/>
    <property type="project" value="TreeGrafter"/>
</dbReference>
<keyword evidence="3 5" id="KW-0687">Ribonucleoprotein</keyword>
<feature type="region of interest" description="Disordered" evidence="7">
    <location>
        <begin position="114"/>
        <end position="144"/>
    </location>
</feature>
<evidence type="ECO:0000256" key="2">
    <source>
        <dbReference type="ARBA" id="ARBA00022980"/>
    </source>
</evidence>
<gene>
    <name evidence="5 8" type="primary">rpsI</name>
    <name evidence="8" type="ORF">HRbin22_02594</name>
</gene>
<dbReference type="Proteomes" id="UP000236642">
    <property type="component" value="Unassembled WGS sequence"/>
</dbReference>
<dbReference type="NCBIfam" id="NF001099">
    <property type="entry name" value="PRK00132.1"/>
    <property type="match status" value="1"/>
</dbReference>
<sequence length="144" mass="15973">MAAVVEGITFEAFKGRPYVEGVGRRKRAVARVRLYTGGSGVFIVNNKPVQDYFVREQDLHHLFEPLRLTGLEGKLDVTVKVEGGGLTGQAGAIRLGLARALLLVDPGLRPLLKQHGMLTRDPREKERKKPGLRRARKAPQSPKR</sequence>
<dbReference type="PROSITE" id="PS00360">
    <property type="entry name" value="RIBOSOMAL_S9"/>
    <property type="match status" value="1"/>
</dbReference>
<dbReference type="InterPro" id="IPR020568">
    <property type="entry name" value="Ribosomal_Su5_D2-typ_SF"/>
</dbReference>
<evidence type="ECO:0000256" key="1">
    <source>
        <dbReference type="ARBA" id="ARBA00005251"/>
    </source>
</evidence>
<keyword evidence="2 5" id="KW-0689">Ribosomal protein</keyword>
<dbReference type="Pfam" id="PF00380">
    <property type="entry name" value="Ribosomal_S9"/>
    <property type="match status" value="1"/>
</dbReference>
<organism evidence="8 9">
    <name type="scientific">Candidatus Thermoflexus japonica</name>
    <dbReference type="NCBI Taxonomy" id="2035417"/>
    <lineage>
        <taxon>Bacteria</taxon>
        <taxon>Bacillati</taxon>
        <taxon>Chloroflexota</taxon>
        <taxon>Thermoflexia</taxon>
        <taxon>Thermoflexales</taxon>
        <taxon>Thermoflexaceae</taxon>
        <taxon>Thermoflexus</taxon>
    </lineage>
</organism>
<dbReference type="FunFam" id="3.30.230.10:FF:000001">
    <property type="entry name" value="30S ribosomal protein S9"/>
    <property type="match status" value="1"/>
</dbReference>
<dbReference type="InterPro" id="IPR020574">
    <property type="entry name" value="Ribosomal_uS9_CS"/>
</dbReference>
<dbReference type="HAMAP" id="MF_00532_B">
    <property type="entry name" value="Ribosomal_uS9_B"/>
    <property type="match status" value="1"/>
</dbReference>
<evidence type="ECO:0000256" key="6">
    <source>
        <dbReference type="RuleBase" id="RU003815"/>
    </source>
</evidence>
<accession>A0A2H5YA56</accession>
<dbReference type="GO" id="GO:0003735">
    <property type="term" value="F:structural constituent of ribosome"/>
    <property type="evidence" value="ECO:0007669"/>
    <property type="project" value="InterPro"/>
</dbReference>
<dbReference type="SUPFAM" id="SSF54211">
    <property type="entry name" value="Ribosomal protein S5 domain 2-like"/>
    <property type="match status" value="1"/>
</dbReference>
<comment type="similarity">
    <text evidence="1 5 6">Belongs to the universal ribosomal protein uS9 family.</text>
</comment>
<evidence type="ECO:0000256" key="5">
    <source>
        <dbReference type="HAMAP-Rule" id="MF_00532"/>
    </source>
</evidence>
<dbReference type="PANTHER" id="PTHR21569">
    <property type="entry name" value="RIBOSOMAL PROTEIN S9"/>
    <property type="match status" value="1"/>
</dbReference>
<dbReference type="EMBL" id="BEHY01000160">
    <property type="protein sequence ID" value="GBD10326.1"/>
    <property type="molecule type" value="Genomic_DNA"/>
</dbReference>
<comment type="caution">
    <text evidence="8">The sequence shown here is derived from an EMBL/GenBank/DDBJ whole genome shotgun (WGS) entry which is preliminary data.</text>
</comment>
<dbReference type="InterPro" id="IPR023035">
    <property type="entry name" value="Ribosomal_uS9_bac/plastid"/>
</dbReference>
<reference evidence="9" key="1">
    <citation type="submission" date="2017-09" db="EMBL/GenBank/DDBJ databases">
        <title>Metaegenomics of thermophilic ammonia-oxidizing enrichment culture.</title>
        <authorList>
            <person name="Kato S."/>
            <person name="Suzuki K."/>
        </authorList>
    </citation>
    <scope>NUCLEOTIDE SEQUENCE [LARGE SCALE GENOMIC DNA]</scope>
</reference>
<dbReference type="GO" id="GO:0006412">
    <property type="term" value="P:translation"/>
    <property type="evidence" value="ECO:0007669"/>
    <property type="project" value="UniProtKB-UniRule"/>
</dbReference>
<evidence type="ECO:0000313" key="9">
    <source>
        <dbReference type="Proteomes" id="UP000236642"/>
    </source>
</evidence>
<name>A0A2H5YA56_9CHLR</name>
<evidence type="ECO:0000256" key="4">
    <source>
        <dbReference type="ARBA" id="ARBA00035259"/>
    </source>
</evidence>
<dbReference type="GO" id="GO:0022627">
    <property type="term" value="C:cytosolic small ribosomal subunit"/>
    <property type="evidence" value="ECO:0007669"/>
    <property type="project" value="TreeGrafter"/>
</dbReference>
<dbReference type="InterPro" id="IPR000754">
    <property type="entry name" value="Ribosomal_uS9"/>
</dbReference>
<evidence type="ECO:0000256" key="7">
    <source>
        <dbReference type="SAM" id="MobiDB-lite"/>
    </source>
</evidence>
<feature type="compositionally biased region" description="Basic and acidic residues" evidence="7">
    <location>
        <begin position="118"/>
        <end position="129"/>
    </location>
</feature>
<evidence type="ECO:0000256" key="3">
    <source>
        <dbReference type="ARBA" id="ARBA00023274"/>
    </source>
</evidence>
<evidence type="ECO:0000313" key="8">
    <source>
        <dbReference type="EMBL" id="GBD10326.1"/>
    </source>
</evidence>
<dbReference type="Gene3D" id="3.30.230.10">
    <property type="match status" value="1"/>
</dbReference>
<proteinExistence type="inferred from homology"/>
<dbReference type="PANTHER" id="PTHR21569:SF1">
    <property type="entry name" value="SMALL RIBOSOMAL SUBUNIT PROTEIN US9M"/>
    <property type="match status" value="1"/>
</dbReference>